<feature type="domain" description="Sushi" evidence="15">
    <location>
        <begin position="3150"/>
        <end position="3207"/>
    </location>
</feature>
<keyword evidence="8" id="KW-0325">Glycoprotein</keyword>
<feature type="disulfide bond" evidence="11">
    <location>
        <begin position="3417"/>
        <end position="3444"/>
    </location>
</feature>
<dbReference type="Pfam" id="PF00084">
    <property type="entry name" value="Sushi"/>
    <property type="match status" value="25"/>
</dbReference>
<dbReference type="InterPro" id="IPR035976">
    <property type="entry name" value="Sushi/SCR/CCP_sf"/>
</dbReference>
<feature type="domain" description="CUB" evidence="14">
    <location>
        <begin position="1397"/>
        <end position="1505"/>
    </location>
</feature>
<evidence type="ECO:0000256" key="10">
    <source>
        <dbReference type="PROSITE-ProRule" id="PRU00059"/>
    </source>
</evidence>
<feature type="domain" description="Sushi" evidence="15">
    <location>
        <begin position="2913"/>
        <end position="2970"/>
    </location>
</feature>
<sequence>MCSALNSDGTGLVRTECRCRHSGARKLDGVRIFALMKVGSQAHHWSRVLFLYMGLLAATVKAQNCSYTLHSPNGTIESPGYPYGYPNYANCTWVIVAQEHNRIQLVFEGFALEEDFDLLSVYDGQPSPGNLRTRLTGFAAPSPIVSTGSRLTLWLLSDYAVSGQGFRAYYEAPPRLCSSWLPGEEHNLARTTHVGNATLTHVGNATLTHGGHATLTHGGHATLTHGGTATLTHGGHATLTHGGNATLTHVGHAPLTHGGTATLTHGGNATLTHVGHAPLTHGGTATLTTLTHGGNATLTHEGHATLTHVGTATLTTLTHGGNATLTHEGHATLTHEDNATLTHEDNATLTHEGHATLTHGGLLASRVFMCPNASPPPPASISSMSAPSEDMVDGVDGVPGDRSCEDAGLVSADAPQITLGGALHFCFTFRSICLIAILLLLLITGLETSVGSVSSATKGSAAPPTAGGSRDAFRFLALASTFTCSRVSVTMSLWDSPSKVSSSVALPMEVSITLTSGSIGLSASTNVSSSGDTKDTSSGGTTSTQTSSSGWESVDEGISTGVHVLDTKDTSSGGTTSTQTSSSGLESVDEGISTGVHVLDMKDTSSGGLTSTQTSFSGLEAVDEGISTGLTVAFPPDRVLEELFGIAVQLKEGRKGQGGRLHCPPYEFWRGILHGKNLGTFRRGGRTRVEFVSGPGRWRAHRWRAHLLRWRTHHSAAVVILADATVSVPVRGEALILSRGMKAVAVLSGRVGQCGTIWVYGAGFGRRLFGSGTLGRGRHEVWAVRGGWADDGCGGTLRGQSGVISSPNYPQEYSNNADCTWTVLAEPGDTIALVFSDFQLEDDYDVLEVSGTEGSSQWFTGPNLPSPIISSKNWLRLHFTTDGNHKLRGFSAQYQVKKMTELKSRGVKMLPSKDNHSKISVLSQMGVAQGHNMCPDPGIPDRGKRKGSDFRRGATVHFSCDEGYELQGTKSITCMRVTDSYVGWSDDRPICRAPMCGGQLRGPSGIVTSPNFPVQYDNNANCTWVISASDPSKVTSVSTRFTALCYSSAPCGGDLKAQSGIILSPGWPELYKEALNCEWIIEAPPGYPIKIIFDKFRTEVNYDVLEVRDGRFPSSPLIGSYQGTQVPQFLISTSNFVYLLFSTDKSHSDIGFRIRYETLQLQSDHCVDPGIPVNGQRHGNDFYVGALVTFTCDAGYTLSDPEPLECEPNFQWSRPLPSCDALCGGFIQGNTGTILSPGFPDFYPHNLNCTWMIESAHGKGVQFTFHTFHLESPHDCLLVTENGSFPEPLWRLTGSTLPPPLSAGLFGNSTAQIRFLSDFSVSYEGFNITFSEYDLEPCEDPGVPPFSTRKGLQFGVGDALMFSCFPQYRLEGPGRVVCLGGRRRVWSSPLPRCVAECGSSVTGTQGVLVSPQYPNYYRNNHECIYSIQTQTGKGIQLRAREFHLEDDDVLKVYDGPNNQARLLGVFTGSEMLDTVLNSTSSTMWLEFVSNDDNTSKGFELPFTSFELVKCEDPGVPQFGYKSDDKGHFAGSSVTYSCDPGYSLKGGAVLTCLRGERRAWDNPLPLCMAECGGSIKDEPSGRILSPGYPAPYEHNLHCVWSMEAPPGSTIGLHFLVFHTEEVHDVLRIWDGPQDGGVLLRELSGSVLPPDLHSTFNSISLQFTTDFFTSKQGFALQFSVSTATSCNDPGTPTNGTRGGDSREPGDRVVFQCDPGYVLQGATKITCTEINNRFFWKPDPPTCTAPCGGNLTGPSGLILSPEYPEPYPHGRECDWLVSVTPDYIISLNFNQFSLEPSYDFLHVYDGPDSLSPLLGSFYGADVPERIESSNNTLFLAFRSDASLSSNGFVLQYTENPRESCFEPGHVRNGTRVGSDLRLGSTVTFYCDSGYSLEGEATTTCVMGGDSKPIWNKPKPVCIAPCGGQYSGLEGVVLSPGFPGNYSSRRTCVYSVNVPKDYVVFSQFAYFHTALNDLVEVFDGPTQHARVLSSLSGAHTGESLPLATSNEILIRFTSKGQATSRGFHLVYQAVPRTSATQCSSVPEPRHGRRTGNNFAVGAVIRFECSPGYVLEGPGAIECLTVPNALAQWNSTIPSCIVPCGGNLTQRTGTILSPGYPEPYLNSLSCVWKITVPEGSGIQIQVISFVTEQNWDSLEVFDGGDNTDTMLGSFSGTAVPALLNSTSNELHLHFFSDISVSAAGFRLEYKTVSLTSCPEPVVPMNGFKVGERLQMNNVVSFQCEPGYTLLGNSHITCMPGTVRRWNYPPPLCIAHCGGIHEDMEGTILSPGFPGNYPSNSDCTWRIYLPVGFGAHVVFLNFSTEANHDFLEIRNGPFDTSTVTGRFSGDEVPPPLFSTSHETTVYFHSDHSQNRPGFRMDYQFYELQECRVPELFHYGVIVGAGYNVGQSITFECYPGYTLVGQPVLTCQHGTTRDWDHPFPRCEVPCGGNMTSENGTIFSPGYPEDYPSSADCTWLITVAVGMGVRINFTELRVHGPHDFITVWDGPQESARKLGVFTDGEPNEPPSSTSNQVLIRFRSNTEKGGKFMIHYEAYRLQYCLAPAIIPNAEILMASKEFKIGDIVRYRCLPGYHLGGNSILTCRLGIHLEFEGPPPSCDVNCPMNEVLTASTGVILSQSPGNGFPLFESCSWVVKVDPGYNISFTIEHFQTSRQFDELEIFDGASRQSPLLITLSGNYTSPLSITSTSNNVYLHWSFDHTSRHKGFKIRYSAMYCSPPSPPVNGTVHSQTGTKLGSTLRFSCDQGFRLIGQSSATCTRSPQGIYQWNAPVPLCQVVSCGMPLAPVNGSVIGQDFTLGSRVEFQCNPGFRLVGPTAAAITCLESGRWSTMEAQPRCVSMTCSDIGHTAVGHGRWRLIYGMPNLYETLMMLICDPGYYYRGQRVIRCQANGTWDYPEPNPACEIISCGELGTPPNGNKIGTLTVFGATAIFSCNTGYTLVGSRVRECMSNGLWSGSEVQCLAGHCGIPEPIVNGQIIGENYNYRGSVVYQCNPGFRLIGVSVRICDQDHRWSGKTPLCVPITCGHPGNPGYGLTQGTQFNLNDIVRFGCNIGYVLQGAVRSHCQPNGQWSNALPKCKIVNCTDPGHVENSVRQVLASGPHRYSFQTTVSFSCNPGYYLLGTSTLACQGEGTWDRALPKCLLVLCDRPSMPPYAQISGDRRTVGSVIRYSCMGARSIVGNTTRMCQLDGHWSGALAHCSGDTLSMCGDPGTPVHGIRLGEEFAVGSMVRFSCEPGYGLAGSSLERTCLANGTWTGTQPECHVVSCGNPGTPRNAQIQFHDGLVFSRSITYTCREGYYSTGLLTRHCTVNGTWTGNMPECSVINCGDPGVPSNGLRLGSDFTYSHAVSFQCVPGFTMDADRASTLLCTKDRTWNGTKPVCKAIVCGPPPSIPNGQVVGLDFQWGASISYSCNQGYQLSLPSMLTCQGGGNWSGERPQCFPVFCGDPGFPAQGKREDRGFTYLSAVYFSCYPPLLLVGSKVRYCQYDGTWSGTQPSCIDPGHTSCIDPGIPMFGHQNNTQGYQISSIIFFSCRKGYLLLGSISRTCLPNLTWSGLQPECIAHHCSQPELPVQSDVSAIELPSLGYTLIYTCQPGFYLNAGSEHRTCRPDGSWTGKPPICSADDRPTGKTGGPAPEPPINKPPVPGGVFAKNSLWRGSYEYLGKKQPAMLRVTLFETFSNRVNATLIDHSGVELQLSGTYKREEAQLLLQLHQINGPAEIFTNKFKMGNWALEGRVSYMPSTNSFVYQGFVRGKGFGQFGLQRLDNLDPARENSSYNFASNSSSVAAAILVPFIAMIIAGFALYLYKHRRRPKVPFNGYVGHENTNGRATFENPMYDRNIQPTDIMANETEFTVSTVCTAV</sequence>
<reference evidence="17" key="1">
    <citation type="submission" date="2025-08" db="UniProtKB">
        <authorList>
            <consortium name="RefSeq"/>
        </authorList>
    </citation>
    <scope>IDENTIFICATION</scope>
</reference>
<accession>A0A6P8GTL7</accession>
<organism evidence="16 17">
    <name type="scientific">Clupea harengus</name>
    <name type="common">Atlantic herring</name>
    <dbReference type="NCBI Taxonomy" id="7950"/>
    <lineage>
        <taxon>Eukaryota</taxon>
        <taxon>Metazoa</taxon>
        <taxon>Chordata</taxon>
        <taxon>Craniata</taxon>
        <taxon>Vertebrata</taxon>
        <taxon>Euteleostomi</taxon>
        <taxon>Actinopterygii</taxon>
        <taxon>Neopterygii</taxon>
        <taxon>Teleostei</taxon>
        <taxon>Clupei</taxon>
        <taxon>Clupeiformes</taxon>
        <taxon>Clupeoidei</taxon>
        <taxon>Clupeidae</taxon>
        <taxon>Clupea</taxon>
    </lineage>
</organism>
<evidence type="ECO:0000259" key="15">
    <source>
        <dbReference type="PROSITE" id="PS50923"/>
    </source>
</evidence>
<feature type="domain" description="CUB" evidence="14">
    <location>
        <begin position="1570"/>
        <end position="1679"/>
    </location>
</feature>
<dbReference type="SMART" id="SM00042">
    <property type="entry name" value="CUB"/>
    <property type="match status" value="12"/>
</dbReference>
<feature type="disulfide bond" evidence="11">
    <location>
        <begin position="3178"/>
        <end position="3205"/>
    </location>
</feature>
<feature type="domain" description="CUB" evidence="14">
    <location>
        <begin position="2439"/>
        <end position="2546"/>
    </location>
</feature>
<feature type="disulfide bond" evidence="11">
    <location>
        <begin position="3475"/>
        <end position="3502"/>
    </location>
</feature>
<feature type="disulfide bond" evidence="11">
    <location>
        <begin position="1192"/>
        <end position="1219"/>
    </location>
</feature>
<dbReference type="CTD" id="114784"/>
<evidence type="ECO:0000256" key="13">
    <source>
        <dbReference type="SAM" id="Phobius"/>
    </source>
</evidence>
<feature type="domain" description="Sushi" evidence="15">
    <location>
        <begin position="932"/>
        <end position="993"/>
    </location>
</feature>
<keyword evidence="2 11" id="KW-0768">Sushi</keyword>
<feature type="domain" description="Sushi" evidence="15">
    <location>
        <begin position="3567"/>
        <end position="3626"/>
    </location>
</feature>
<feature type="transmembrane region" description="Helical" evidence="13">
    <location>
        <begin position="3789"/>
        <end position="3810"/>
    </location>
</feature>
<dbReference type="PROSITE" id="PS50923">
    <property type="entry name" value="SUSHI"/>
    <property type="match status" value="25"/>
</dbReference>
<feature type="domain" description="Sushi" evidence="15">
    <location>
        <begin position="3508"/>
        <end position="3566"/>
    </location>
</feature>
<feature type="domain" description="Sushi" evidence="15">
    <location>
        <begin position="1855"/>
        <end position="1916"/>
    </location>
</feature>
<keyword evidence="16" id="KW-1185">Reference proteome</keyword>
<feature type="domain" description="CUB" evidence="14">
    <location>
        <begin position="1223"/>
        <end position="1333"/>
    </location>
</feature>
<evidence type="ECO:0000256" key="8">
    <source>
        <dbReference type="ARBA" id="ARBA00023180"/>
    </source>
</evidence>
<feature type="disulfide bond" evidence="11">
    <location>
        <begin position="3537"/>
        <end position="3564"/>
    </location>
</feature>
<keyword evidence="3 13" id="KW-0812">Transmembrane</keyword>
<keyword evidence="6 13" id="KW-0472">Membrane</keyword>
<dbReference type="SUPFAM" id="SSF51126">
    <property type="entry name" value="Pectin lyase-like"/>
    <property type="match status" value="1"/>
</dbReference>
<evidence type="ECO:0000259" key="14">
    <source>
        <dbReference type="PROSITE" id="PS01180"/>
    </source>
</evidence>
<evidence type="ECO:0000313" key="16">
    <source>
        <dbReference type="Proteomes" id="UP000515152"/>
    </source>
</evidence>
<feature type="region of interest" description="Disordered" evidence="12">
    <location>
        <begin position="3612"/>
        <end position="3649"/>
    </location>
</feature>
<evidence type="ECO:0000256" key="2">
    <source>
        <dbReference type="ARBA" id="ARBA00022659"/>
    </source>
</evidence>
<dbReference type="Gene3D" id="2.10.70.10">
    <property type="entry name" value="Complement Module, domain 1"/>
    <property type="match status" value="25"/>
</dbReference>
<feature type="domain" description="CUB" evidence="14">
    <location>
        <begin position="996"/>
        <end position="1028"/>
    </location>
</feature>
<dbReference type="OrthoDB" id="5804959at2759"/>
<dbReference type="PANTHER" id="PTHR45656:SF6">
    <property type="entry name" value="CUB AND SUSHI DOMAIN-CONTAINING PROTEIN 2"/>
    <property type="match status" value="1"/>
</dbReference>
<feature type="domain" description="Sushi" evidence="15">
    <location>
        <begin position="3029"/>
        <end position="3086"/>
    </location>
</feature>
<name>A0A6P8GTL7_CLUHA</name>
<feature type="region of interest" description="Disordered" evidence="12">
    <location>
        <begin position="1682"/>
        <end position="1702"/>
    </location>
</feature>
<dbReference type="Gene3D" id="2.60.120.290">
    <property type="entry name" value="Spermadhesin, CUB domain"/>
    <property type="match status" value="13"/>
</dbReference>
<feature type="domain" description="Sushi" evidence="15">
    <location>
        <begin position="1682"/>
        <end position="1742"/>
    </location>
</feature>
<comment type="similarity">
    <text evidence="9">Belongs to the CSMD family.</text>
</comment>
<comment type="subcellular location">
    <subcellularLocation>
        <location evidence="1">Membrane</location>
    </subcellularLocation>
</comment>
<dbReference type="RefSeq" id="XP_031442499.1">
    <property type="nucleotide sequence ID" value="XM_031586639.2"/>
</dbReference>
<feature type="compositionally biased region" description="Low complexity" evidence="12">
    <location>
        <begin position="570"/>
        <end position="584"/>
    </location>
</feature>
<feature type="domain" description="Sushi" evidence="15">
    <location>
        <begin position="2549"/>
        <end position="2610"/>
    </location>
</feature>
<feature type="domain" description="CUB" evidence="14">
    <location>
        <begin position="1051"/>
        <end position="1159"/>
    </location>
</feature>
<dbReference type="InterPro" id="IPR000859">
    <property type="entry name" value="CUB_dom"/>
</dbReference>
<feature type="domain" description="Sushi" evidence="15">
    <location>
        <begin position="1164"/>
        <end position="1221"/>
    </location>
</feature>
<feature type="disulfide bond" evidence="11">
    <location>
        <begin position="3057"/>
        <end position="3084"/>
    </location>
</feature>
<feature type="disulfide bond" evidence="11">
    <location>
        <begin position="3120"/>
        <end position="3147"/>
    </location>
</feature>
<feature type="domain" description="Sushi" evidence="15">
    <location>
        <begin position="2971"/>
        <end position="3028"/>
    </location>
</feature>
<evidence type="ECO:0000256" key="12">
    <source>
        <dbReference type="SAM" id="MobiDB-lite"/>
    </source>
</evidence>
<feature type="domain" description="Sushi" evidence="15">
    <location>
        <begin position="2786"/>
        <end position="2847"/>
    </location>
</feature>
<feature type="disulfide bond" evidence="10">
    <location>
        <begin position="1570"/>
        <end position="1597"/>
    </location>
</feature>
<evidence type="ECO:0000256" key="1">
    <source>
        <dbReference type="ARBA" id="ARBA00004370"/>
    </source>
</evidence>
<feature type="domain" description="Sushi" evidence="15">
    <location>
        <begin position="3447"/>
        <end position="3504"/>
    </location>
</feature>
<comment type="caution">
    <text evidence="11">Lacks conserved residue(s) required for the propagation of feature annotation.</text>
</comment>
<dbReference type="FunFam" id="2.10.70.10:FF:000002">
    <property type="entry name" value="CUB and Sushi multiple domains 3"/>
    <property type="match status" value="4"/>
</dbReference>
<feature type="domain" description="Sushi" evidence="15">
    <location>
        <begin position="2032"/>
        <end position="2093"/>
    </location>
</feature>
<dbReference type="InterPro" id="IPR011050">
    <property type="entry name" value="Pectin_lyase_fold/virulence"/>
</dbReference>
<feature type="domain" description="Sushi" evidence="15">
    <location>
        <begin position="1336"/>
        <end position="1395"/>
    </location>
</feature>
<dbReference type="CDD" id="cd00041">
    <property type="entry name" value="CUB"/>
    <property type="match status" value="12"/>
</dbReference>
<feature type="domain" description="CUB" evidence="14">
    <location>
        <begin position="1918"/>
        <end position="2026"/>
    </location>
</feature>
<feature type="domain" description="CUB" evidence="14">
    <location>
        <begin position="65"/>
        <end position="173"/>
    </location>
</feature>
<feature type="compositionally biased region" description="Low complexity" evidence="12">
    <location>
        <begin position="528"/>
        <end position="550"/>
    </location>
</feature>
<feature type="domain" description="Sushi" evidence="15">
    <location>
        <begin position="2206"/>
        <end position="2265"/>
    </location>
</feature>
<keyword evidence="7 11" id="KW-1015">Disulfide bond</keyword>
<dbReference type="Proteomes" id="UP000515152">
    <property type="component" value="Chromosome 19"/>
</dbReference>
<feature type="disulfide bond" evidence="11">
    <location>
        <begin position="2999"/>
        <end position="3026"/>
    </location>
</feature>
<dbReference type="SMART" id="SM00032">
    <property type="entry name" value="CCP"/>
    <property type="match status" value="25"/>
</dbReference>
<feature type="domain" description="Sushi" evidence="15">
    <location>
        <begin position="3329"/>
        <end position="3388"/>
    </location>
</feature>
<keyword evidence="5 13" id="KW-1133">Transmembrane helix</keyword>
<feature type="domain" description="Sushi" evidence="15">
    <location>
        <begin position="3389"/>
        <end position="3446"/>
    </location>
</feature>
<feature type="domain" description="Sushi" evidence="15">
    <location>
        <begin position="2378"/>
        <end position="2437"/>
    </location>
</feature>
<feature type="region of interest" description="Disordered" evidence="12">
    <location>
        <begin position="524"/>
        <end position="588"/>
    </location>
</feature>
<dbReference type="InterPro" id="IPR035914">
    <property type="entry name" value="Sperma_CUB_dom_sf"/>
</dbReference>
<feature type="domain" description="CUB" evidence="14">
    <location>
        <begin position="793"/>
        <end position="897"/>
    </location>
</feature>
<evidence type="ECO:0000256" key="5">
    <source>
        <dbReference type="ARBA" id="ARBA00022989"/>
    </source>
</evidence>
<proteinExistence type="inferred from homology"/>
<dbReference type="SUPFAM" id="SSF57535">
    <property type="entry name" value="Complement control module/SCR domain"/>
    <property type="match status" value="25"/>
</dbReference>
<dbReference type="FunFam" id="2.10.70.10:FF:000011">
    <property type="entry name" value="CUB and sushi domain-containing protein 3 isoform A"/>
    <property type="match status" value="1"/>
</dbReference>
<feature type="compositionally biased region" description="Pro residues" evidence="12">
    <location>
        <begin position="3638"/>
        <end position="3649"/>
    </location>
</feature>
<feature type="domain" description="Sushi" evidence="15">
    <location>
        <begin position="2723"/>
        <end position="2785"/>
    </location>
</feature>
<gene>
    <name evidence="17" type="primary">csmd2</name>
</gene>
<evidence type="ECO:0000313" key="17">
    <source>
        <dbReference type="RefSeq" id="XP_031442499.1"/>
    </source>
</evidence>
<dbReference type="Pfam" id="PF00431">
    <property type="entry name" value="CUB"/>
    <property type="match status" value="13"/>
</dbReference>
<dbReference type="GeneID" id="105902663"/>
<evidence type="ECO:0000256" key="7">
    <source>
        <dbReference type="ARBA" id="ARBA00023157"/>
    </source>
</evidence>
<feature type="domain" description="Sushi" evidence="15">
    <location>
        <begin position="2848"/>
        <end position="2912"/>
    </location>
</feature>
<feature type="domain" description="CUB" evidence="14">
    <location>
        <begin position="2095"/>
        <end position="2203"/>
    </location>
</feature>
<dbReference type="InterPro" id="IPR051277">
    <property type="entry name" value="SEZ6_CSMD_C4BPB_Regulators"/>
</dbReference>
<dbReference type="InterPro" id="IPR000436">
    <property type="entry name" value="Sushi_SCR_CCP_dom"/>
</dbReference>
<dbReference type="CDD" id="cd00033">
    <property type="entry name" value="CCP"/>
    <property type="match status" value="25"/>
</dbReference>
<evidence type="ECO:0000256" key="3">
    <source>
        <dbReference type="ARBA" id="ARBA00022692"/>
    </source>
</evidence>
<dbReference type="GO" id="GO:0016020">
    <property type="term" value="C:membrane"/>
    <property type="evidence" value="ECO:0007669"/>
    <property type="project" value="UniProtKB-SubCell"/>
</dbReference>
<evidence type="ECO:0000256" key="9">
    <source>
        <dbReference type="ARBA" id="ARBA00061013"/>
    </source>
</evidence>
<dbReference type="PANTHER" id="PTHR45656">
    <property type="entry name" value="PROTEIN CBR-CLEC-78"/>
    <property type="match status" value="1"/>
</dbReference>
<dbReference type="SUPFAM" id="SSF49854">
    <property type="entry name" value="Spermadhesin, CUB domain"/>
    <property type="match status" value="13"/>
</dbReference>
<protein>
    <submittedName>
        <fullName evidence="17">CUB and sushi domain-containing protein 2</fullName>
    </submittedName>
</protein>
<dbReference type="PROSITE" id="PS01180">
    <property type="entry name" value="CUB"/>
    <property type="match status" value="13"/>
</dbReference>
<feature type="disulfide bond" evidence="11">
    <location>
        <begin position="3299"/>
        <end position="3326"/>
    </location>
</feature>
<feature type="domain" description="CUB" evidence="14">
    <location>
        <begin position="1744"/>
        <end position="1852"/>
    </location>
</feature>
<feature type="domain" description="Sushi" evidence="15">
    <location>
        <begin position="3087"/>
        <end position="3149"/>
    </location>
</feature>
<feature type="compositionally biased region" description="Polar residues" evidence="12">
    <location>
        <begin position="1682"/>
        <end position="1693"/>
    </location>
</feature>
<evidence type="ECO:0000256" key="6">
    <source>
        <dbReference type="ARBA" id="ARBA00023136"/>
    </source>
</evidence>
<evidence type="ECO:0000256" key="11">
    <source>
        <dbReference type="PROSITE-ProRule" id="PRU00302"/>
    </source>
</evidence>
<feature type="domain" description="Sushi" evidence="15">
    <location>
        <begin position="3270"/>
        <end position="3328"/>
    </location>
</feature>
<evidence type="ECO:0000256" key="4">
    <source>
        <dbReference type="ARBA" id="ARBA00022737"/>
    </source>
</evidence>
<dbReference type="KEGG" id="char:105902663"/>
<feature type="domain" description="Sushi" evidence="15">
    <location>
        <begin position="3211"/>
        <end position="3269"/>
    </location>
</feature>
<dbReference type="FunFam" id="2.60.120.290:FF:000001">
    <property type="entry name" value="CUB and sushi domain-containing protein 3 isoform X1"/>
    <property type="match status" value="8"/>
</dbReference>
<feature type="disulfide bond" evidence="11">
    <location>
        <begin position="2941"/>
        <end position="2968"/>
    </location>
</feature>
<feature type="domain" description="CUB" evidence="14">
    <location>
        <begin position="2612"/>
        <end position="2723"/>
    </location>
</feature>
<keyword evidence="4" id="KW-0677">Repeat</keyword>
<feature type="domain" description="CUB" evidence="14">
    <location>
        <begin position="2267"/>
        <end position="2375"/>
    </location>
</feature>
<feature type="domain" description="Sushi" evidence="15">
    <location>
        <begin position="1508"/>
        <end position="1568"/>
    </location>
</feature>